<gene>
    <name evidence="1" type="ORF">T4E_3508</name>
</gene>
<dbReference type="Proteomes" id="UP000054815">
    <property type="component" value="Unassembled WGS sequence"/>
</dbReference>
<evidence type="ECO:0000313" key="2">
    <source>
        <dbReference type="Proteomes" id="UP000054815"/>
    </source>
</evidence>
<organism evidence="1 2">
    <name type="scientific">Trichinella pseudospiralis</name>
    <name type="common">Parasitic roundworm</name>
    <dbReference type="NCBI Taxonomy" id="6337"/>
    <lineage>
        <taxon>Eukaryota</taxon>
        <taxon>Metazoa</taxon>
        <taxon>Ecdysozoa</taxon>
        <taxon>Nematoda</taxon>
        <taxon>Enoplea</taxon>
        <taxon>Dorylaimia</taxon>
        <taxon>Trichinellida</taxon>
        <taxon>Trichinellidae</taxon>
        <taxon>Trichinella</taxon>
    </lineage>
</organism>
<proteinExistence type="predicted"/>
<reference evidence="1 2" key="1">
    <citation type="submission" date="2015-01" db="EMBL/GenBank/DDBJ databases">
        <title>Evolution of Trichinella species and genotypes.</title>
        <authorList>
            <person name="Korhonen P.K."/>
            <person name="Edoardo P."/>
            <person name="Giuseppe L.R."/>
            <person name="Gasser R.B."/>
        </authorList>
    </citation>
    <scope>NUCLEOTIDE SEQUENCE [LARGE SCALE GENOMIC DNA]</scope>
    <source>
        <strain evidence="1">ISS141</strain>
    </source>
</reference>
<accession>A0A0V0XIS3</accession>
<dbReference type="AlphaFoldDB" id="A0A0V0XIS3"/>
<comment type="caution">
    <text evidence="1">The sequence shown here is derived from an EMBL/GenBank/DDBJ whole genome shotgun (WGS) entry which is preliminary data.</text>
</comment>
<evidence type="ECO:0000313" key="1">
    <source>
        <dbReference type="EMBL" id="KRX87913.1"/>
    </source>
</evidence>
<name>A0A0V0XIS3_TRIPS</name>
<sequence>MKLDELKQLTLKDPKPLQQVHNELASNTFTSLETACLLTTWDQHFQMNLIAAQRYMYETKYREEAVVSASVE</sequence>
<protein>
    <submittedName>
        <fullName evidence="1">Uncharacterized protein</fullName>
    </submittedName>
</protein>
<dbReference type="EMBL" id="JYDU01000260">
    <property type="protein sequence ID" value="KRX87913.1"/>
    <property type="molecule type" value="Genomic_DNA"/>
</dbReference>